<evidence type="ECO:0000313" key="3">
    <source>
        <dbReference type="Proteomes" id="UP000203768"/>
    </source>
</evidence>
<dbReference type="OrthoDB" id="16737at10239"/>
<dbReference type="GeneID" id="16489501"/>
<name>S5MK63_9ABAC</name>
<evidence type="ECO:0000313" key="2">
    <source>
        <dbReference type="EMBL" id="AGR56851.1"/>
    </source>
</evidence>
<keyword evidence="3" id="KW-1185">Reference proteome</keyword>
<dbReference type="Proteomes" id="UP000203768">
    <property type="component" value="Segment"/>
</dbReference>
<feature type="domain" description="PARG catalytic Macro" evidence="1">
    <location>
        <begin position="359"/>
        <end position="531"/>
    </location>
</feature>
<reference evidence="2 3" key="1">
    <citation type="journal article" date="2013" name="Virus Genes">
        <title>The genome of a baculovirus isolated from Hemileuca sp. encodes a serpin ortholog.</title>
        <authorList>
            <person name="Rohrmann G.F."/>
            <person name="Erlandson M.A."/>
            <person name="Theilmann D.A."/>
        </authorList>
    </citation>
    <scope>NUCLEOTIDE SEQUENCE [LARGE SCALE GENOMIC DNA]</scope>
</reference>
<dbReference type="Pfam" id="PF05028">
    <property type="entry name" value="PARG_cat_C"/>
    <property type="match status" value="1"/>
</dbReference>
<dbReference type="EMBL" id="KF158713">
    <property type="protein sequence ID" value="AGR56851.1"/>
    <property type="molecule type" value="Genomic_DNA"/>
</dbReference>
<protein>
    <submittedName>
        <fullName evidence="2">PARG</fullName>
    </submittedName>
</protein>
<dbReference type="GO" id="GO:0006282">
    <property type="term" value="P:regulation of DNA repair"/>
    <property type="evidence" value="ECO:0007669"/>
    <property type="project" value="InterPro"/>
</dbReference>
<dbReference type="InterPro" id="IPR046372">
    <property type="entry name" value="PARG_cat_C"/>
</dbReference>
<gene>
    <name evidence="2" type="ORF">Hesp099</name>
</gene>
<dbReference type="GO" id="GO:0004649">
    <property type="term" value="F:poly(ADP-ribose) glycohydrolase activity"/>
    <property type="evidence" value="ECO:0007669"/>
    <property type="project" value="InterPro"/>
</dbReference>
<organism evidence="2 3">
    <name type="scientific">Hemileuca sp. nucleopolyhedrovirus</name>
    <dbReference type="NCBI Taxonomy" id="1367203"/>
    <lineage>
        <taxon>Viruses</taxon>
        <taxon>Viruses incertae sedis</taxon>
        <taxon>Naldaviricetes</taxon>
        <taxon>Lefavirales</taxon>
        <taxon>Baculoviridae</taxon>
        <taxon>Alphabaculovirus</taxon>
        <taxon>Alphabaculovirus heleucae</taxon>
        <taxon>Hemileuca species nucleopolyhedrovirus</taxon>
    </lineage>
</organism>
<sequence length="573" mass="65821">MNIDIALVKEFAVIQQDFLTVQKDIIQLPRRRSDDNDNNRIVNTLNEIDQRYINFLMRLKSVYSQSESAVVAMQTLYDSDRTILINTRKLVDRHYSRLLELLPSSPTIPLVGDVNEITTMSTTTTTTSPFLIKEEIIDTPLSRGQVTTTMTSLTTLEPTHALISTSALSTTSTLPSPQSMKMKIDYLGIYDELVKHGNTFKLSYLRDFKYQVELNVLLDWSVPDVSDSHHFKLSRIDCAAIVTKALFLDNMSNINFSTIKIASLLNSTLKVKLLCILEYINSMCGLMRDNYINYGDYNFDINHYVKNDIFVNRYSAESQYESVKNSESHIVYDRISVSRGTADPARFEELDLPSQFDLIMLYTNELIGSDATDIGVSKGSLKFLEYPELYAVSHYVDDDTLRLNESVVITNLIKINSIRYKSSDIEYGENIFNSYGTALNNFMAIRSNDVRYDRNARKYDKTVFFNEIDRISSGFSNYTANYESMKDYSIAVHTGPYGMKRNRTFQFLVECLMAMHYKLSINYRALNEEQYNEIVNTLESMRNANIDTVSKLYERLRVYRFAVVGPLNFQSVG</sequence>
<evidence type="ECO:0000259" key="1">
    <source>
        <dbReference type="Pfam" id="PF05028"/>
    </source>
</evidence>
<proteinExistence type="predicted"/>
<dbReference type="RefSeq" id="YP_008378315.1">
    <property type="nucleotide sequence ID" value="NC_021923.1"/>
</dbReference>
<accession>S5MK63</accession>
<dbReference type="KEGG" id="vg:16489501"/>